<dbReference type="Pfam" id="PF07510">
    <property type="entry name" value="GmrSD_C"/>
    <property type="match status" value="1"/>
</dbReference>
<dbReference type="PANTHER" id="PTHR24094">
    <property type="entry name" value="SECRETED PROTEIN"/>
    <property type="match status" value="1"/>
</dbReference>
<evidence type="ECO:0000313" key="3">
    <source>
        <dbReference type="EMBL" id="AZA13374.1"/>
    </source>
</evidence>
<proteinExistence type="predicted"/>
<feature type="compositionally biased region" description="Pro residues" evidence="1">
    <location>
        <begin position="37"/>
        <end position="46"/>
    </location>
</feature>
<sequence precursor="true">MPWNSPLENPAIPRPGARVLGALFALPLITSCSMGDTPPPVIPPPLVTEDAAQTQQQSASSPTGTPPSASPDPAQPSTVGRPDFTADTNNSAPPGNDSELAGVDVTVQLPADYDPTQWPNYQLIASPVEATQLLATLPIRGRSPKTGYSRQAFGDRWTDDVTVEFGHNGCDTRNDILRRDLSQVVTKPGTRDCVVLSGDFLEPYTGTPLHFQRGKDTSPLVQIDHVVALGDAWQKGAQQLAPEQRQNFANDPDNLLAVMGRVNTQKSASDAASWQPPNTAFRCAYAIRQIVVKHRYALWVTQAEHDALAASLQRCPS</sequence>
<feature type="region of interest" description="Disordered" evidence="1">
    <location>
        <begin position="33"/>
        <end position="100"/>
    </location>
</feature>
<gene>
    <name evidence="3" type="ORF">CCHOA_04830</name>
</gene>
<dbReference type="KEGG" id="ccho:CCHOA_04830"/>
<dbReference type="InterPro" id="IPR011089">
    <property type="entry name" value="GmrSD_C"/>
</dbReference>
<evidence type="ECO:0000256" key="1">
    <source>
        <dbReference type="SAM" id="MobiDB-lite"/>
    </source>
</evidence>
<dbReference type="PANTHER" id="PTHR24094:SF15">
    <property type="entry name" value="AMP-DEPENDENT SYNTHETASE_LIGASE DOMAIN-CONTAINING PROTEIN-RELATED"/>
    <property type="match status" value="1"/>
</dbReference>
<evidence type="ECO:0000313" key="4">
    <source>
        <dbReference type="Proteomes" id="UP000269019"/>
    </source>
</evidence>
<dbReference type="Proteomes" id="UP000269019">
    <property type="component" value="Chromosome"/>
</dbReference>
<feature type="compositionally biased region" description="Low complexity" evidence="1">
    <location>
        <begin position="51"/>
        <end position="63"/>
    </location>
</feature>
<protein>
    <recommendedName>
        <fullName evidence="2">GmrSD restriction endonucleases C-terminal domain-containing protein</fullName>
    </recommendedName>
</protein>
<name>A0A3G6JBA3_9CORY</name>
<reference evidence="3 4" key="1">
    <citation type="submission" date="2018-11" db="EMBL/GenBank/DDBJ databases">
        <authorList>
            <person name="Kleinhagauer T."/>
            <person name="Glaeser S.P."/>
            <person name="Spergser J."/>
            <person name="Ruckert C."/>
            <person name="Kaempfer P."/>
            <person name="Busse H.-J."/>
        </authorList>
    </citation>
    <scope>NUCLEOTIDE SEQUENCE [LARGE SCALE GENOMIC DNA]</scope>
    <source>
        <strain evidence="3 4">200CH</strain>
    </source>
</reference>
<feature type="compositionally biased region" description="Pro residues" evidence="1">
    <location>
        <begin position="64"/>
        <end position="74"/>
    </location>
</feature>
<dbReference type="EMBL" id="CP033896">
    <property type="protein sequence ID" value="AZA13374.1"/>
    <property type="molecule type" value="Genomic_DNA"/>
</dbReference>
<dbReference type="AlphaFoldDB" id="A0A3G6JBA3"/>
<accession>A0A3G6JBA3</accession>
<feature type="domain" description="GmrSD restriction endonucleases C-terminal" evidence="2">
    <location>
        <begin position="171"/>
        <end position="310"/>
    </location>
</feature>
<keyword evidence="4" id="KW-1185">Reference proteome</keyword>
<evidence type="ECO:0000259" key="2">
    <source>
        <dbReference type="Pfam" id="PF07510"/>
    </source>
</evidence>
<organism evidence="3 4">
    <name type="scientific">Corynebacterium choanae</name>
    <dbReference type="NCBI Taxonomy" id="1862358"/>
    <lineage>
        <taxon>Bacteria</taxon>
        <taxon>Bacillati</taxon>
        <taxon>Actinomycetota</taxon>
        <taxon>Actinomycetes</taxon>
        <taxon>Mycobacteriales</taxon>
        <taxon>Corynebacteriaceae</taxon>
        <taxon>Corynebacterium</taxon>
    </lineage>
</organism>